<gene>
    <name evidence="2" type="ordered locus">Xcel_0497</name>
</gene>
<proteinExistence type="predicted"/>
<reference evidence="2 3" key="2">
    <citation type="journal article" date="2010" name="Stand. Genomic Sci.">
        <title>Complete genome sequence of Xylanimonas cellulosilytica type strain (XIL07).</title>
        <authorList>
            <person name="Foster B."/>
            <person name="Pukall R."/>
            <person name="Abt B."/>
            <person name="Nolan M."/>
            <person name="Glavina Del Rio T."/>
            <person name="Chen F."/>
            <person name="Lucas S."/>
            <person name="Tice H."/>
            <person name="Pitluck S."/>
            <person name="Cheng J.-F."/>
            <person name="Chertkov O."/>
            <person name="Brettin T."/>
            <person name="Han C."/>
            <person name="Detter J.C."/>
            <person name="Bruce D."/>
            <person name="Goodwin L."/>
            <person name="Ivanova N."/>
            <person name="Mavromatis K."/>
            <person name="Pati A."/>
            <person name="Mikhailova N."/>
            <person name="Chen A."/>
            <person name="Palaniappan K."/>
            <person name="Land M."/>
            <person name="Hauser L."/>
            <person name="Chang Y.-J."/>
            <person name="Jeffries C.D."/>
            <person name="Chain P."/>
            <person name="Rohde M."/>
            <person name="Goeker M."/>
            <person name="Bristow J."/>
            <person name="Eisen J.A."/>
            <person name="Markowitz V."/>
            <person name="Hugenholtz P."/>
            <person name="Kyrpides N.C."/>
            <person name="Klenk H.-P."/>
            <person name="Lapidus A."/>
        </authorList>
    </citation>
    <scope>NUCLEOTIDE SEQUENCE [LARGE SCALE GENOMIC DNA]</scope>
    <source>
        <strain evidence="3">DSM 15894 / CECT 5975 / LMG 20990 / XIL07</strain>
    </source>
</reference>
<dbReference type="HOGENOM" id="CLU_139614_0_0_11"/>
<dbReference type="Gene3D" id="3.40.1000.10">
    <property type="entry name" value="Mog1/PsbP, alpha/beta/alpha sandwich"/>
    <property type="match status" value="1"/>
</dbReference>
<dbReference type="AlphaFoldDB" id="D1BW33"/>
<dbReference type="eggNOG" id="COG5435">
    <property type="taxonomic scope" value="Bacteria"/>
</dbReference>
<dbReference type="KEGG" id="xce:Xcel_0497"/>
<dbReference type="Proteomes" id="UP000002255">
    <property type="component" value="Chromosome"/>
</dbReference>
<dbReference type="OrthoDB" id="5146554at2"/>
<evidence type="ECO:0000256" key="1">
    <source>
        <dbReference type="ARBA" id="ARBA00022729"/>
    </source>
</evidence>
<dbReference type="STRING" id="446471.Xcel_0497"/>
<dbReference type="Pfam" id="PF10738">
    <property type="entry name" value="Lpp-LpqN"/>
    <property type="match status" value="1"/>
</dbReference>
<sequence length="161" mass="16723">MSAVTYPSPDFPAFAGISVDVPDGWEPRVLPAAQLVMVEPAGAGPFRANVVVTVSRFAGEATLDAVAGQAVARMAGAPGFRELGRESAERGGFPTFRLSGSWTDPQVGEVSQTVTLYEVAHHGVRDLVEVTTSSGGGEGAPAWPAVQAIQESVRVSTRATE</sequence>
<keyword evidence="3" id="KW-1185">Reference proteome</keyword>
<organism evidence="2 3">
    <name type="scientific">Xylanimonas cellulosilytica (strain DSM 15894 / JCM 12276 / CECT 5975 / KCTC 9989 / LMG 20990 / NBRC 107835 / XIL07)</name>
    <dbReference type="NCBI Taxonomy" id="446471"/>
    <lineage>
        <taxon>Bacteria</taxon>
        <taxon>Bacillati</taxon>
        <taxon>Actinomycetota</taxon>
        <taxon>Actinomycetes</taxon>
        <taxon>Micrococcales</taxon>
        <taxon>Promicromonosporaceae</taxon>
        <taxon>Xylanimonas</taxon>
    </lineage>
</organism>
<keyword evidence="1" id="KW-0732">Signal</keyword>
<dbReference type="EMBL" id="CP001821">
    <property type="protein sequence ID" value="ACZ29536.1"/>
    <property type="molecule type" value="Genomic_DNA"/>
</dbReference>
<reference evidence="3" key="1">
    <citation type="submission" date="2009-11" db="EMBL/GenBank/DDBJ databases">
        <title>The complete chromosome of Xylanimonas cellulosilytica DSM 15894.</title>
        <authorList>
            <consortium name="US DOE Joint Genome Institute (JGI-PGF)"/>
            <person name="Lucas S."/>
            <person name="Copeland A."/>
            <person name="Lapidus A."/>
            <person name="Glavina del Rio T."/>
            <person name="Dalin E."/>
            <person name="Tice H."/>
            <person name="Bruce D."/>
            <person name="Goodwin L."/>
            <person name="Pitluck S."/>
            <person name="Kyrpides N."/>
            <person name="Mavromatis K."/>
            <person name="Ivanova N."/>
            <person name="Mikhailova N."/>
            <person name="Foster B."/>
            <person name="Clum A."/>
            <person name="Brettin T."/>
            <person name="Detter J.C."/>
            <person name="Han C."/>
            <person name="Larimer F."/>
            <person name="Land M."/>
            <person name="Hauser L."/>
            <person name="Markowitz V."/>
            <person name="Cheng J.F."/>
            <person name="Hugenholtz P."/>
            <person name="Woyke T."/>
            <person name="Wu D."/>
            <person name="Gehrich-Schroeter G."/>
            <person name="Schneider S."/>
            <person name="Pukall S.R."/>
            <person name="Klenk H.P."/>
            <person name="Eisen J.A."/>
        </authorList>
    </citation>
    <scope>NUCLEOTIDE SEQUENCE [LARGE SCALE GENOMIC DNA]</scope>
    <source>
        <strain evidence="3">DSM 15894 / CECT 5975 / LMG 20990 / XIL07</strain>
    </source>
</reference>
<protein>
    <recommendedName>
        <fullName evidence="4">Lipoprotein LpqN</fullName>
    </recommendedName>
</protein>
<evidence type="ECO:0000313" key="3">
    <source>
        <dbReference type="Proteomes" id="UP000002255"/>
    </source>
</evidence>
<name>D1BW33_XYLCX</name>
<dbReference type="InterPro" id="IPR019674">
    <property type="entry name" value="Lipoprotein_LpqN/LpqT-like"/>
</dbReference>
<evidence type="ECO:0000313" key="2">
    <source>
        <dbReference type="EMBL" id="ACZ29536.1"/>
    </source>
</evidence>
<accession>D1BW33</accession>
<dbReference type="RefSeq" id="WP_012877280.1">
    <property type="nucleotide sequence ID" value="NC_013530.1"/>
</dbReference>
<evidence type="ECO:0008006" key="4">
    <source>
        <dbReference type="Google" id="ProtNLM"/>
    </source>
</evidence>